<feature type="transmembrane region" description="Helical" evidence="6">
    <location>
        <begin position="361"/>
        <end position="378"/>
    </location>
</feature>
<evidence type="ECO:0000313" key="8">
    <source>
        <dbReference type="Proteomes" id="UP000236743"/>
    </source>
</evidence>
<keyword evidence="3 6" id="KW-1133">Transmembrane helix</keyword>
<sequence length="555" mass="59620">MTTEPGRSTPAPAAAPTSPPAPPLSPAPLADPTLRRSIACIGASVLLWSTQGLGMNFVASNTVQIQGALGATLTETNWLIAAYMAPNVSLTLILTKVRTQFGLRRFALLSLCIFLFAAILHLFVHDLRSAVAVRFLAGMASSPISTLGFLYMLDAFPAARKMSWGLSLALTCSAATPTLARLLSPALLDLGQWHELYLMEMGLALISFAVVYLLPLTPIVHSKVLTRLDFISYPLIALSFGLLAVVLVLGRYYWWFEAPWIGWCLAISILSLGIAVAIEFQRETPLLNVRWLMSREILHLTAILLLFRLVLSEQSSGAIGLFQTVGLLNEQSADLYGVILLASVAGGLTCGALLKPAHVPALHAVALACICVGAYLDSQATNLTRPANMYFSQALIAFGGALFLPPSLLTGLTAALKRGPEYITSFIVVFLFTQSVGGLLGSAFFSTFVVLREQFHSSYLVERLTLSDPLVVERVRQLAGAYGKVLTDSQLLNAEGLALLAQQATREANILAYNDIFLLICGIAGLALCGLVIHLLYLNLRQAIDGQRPSVAAPN</sequence>
<name>A0A1H6DA22_9HYPH</name>
<feature type="compositionally biased region" description="Pro residues" evidence="5">
    <location>
        <begin position="17"/>
        <end position="26"/>
    </location>
</feature>
<dbReference type="EMBL" id="FNUY01000018">
    <property type="protein sequence ID" value="SEG81545.1"/>
    <property type="molecule type" value="Genomic_DNA"/>
</dbReference>
<evidence type="ECO:0000256" key="1">
    <source>
        <dbReference type="ARBA" id="ARBA00004141"/>
    </source>
</evidence>
<reference evidence="7 8" key="1">
    <citation type="submission" date="2016-10" db="EMBL/GenBank/DDBJ databases">
        <authorList>
            <person name="de Groot N.N."/>
        </authorList>
    </citation>
    <scope>NUCLEOTIDE SEQUENCE [LARGE SCALE GENOMIC DNA]</scope>
    <source>
        <strain evidence="7 8">DSM 26656</strain>
    </source>
</reference>
<dbReference type="OrthoDB" id="5314453at2"/>
<dbReference type="InterPro" id="IPR036259">
    <property type="entry name" value="MFS_trans_sf"/>
</dbReference>
<dbReference type="PANTHER" id="PTHR23501">
    <property type="entry name" value="MAJOR FACILITATOR SUPERFAMILY"/>
    <property type="match status" value="1"/>
</dbReference>
<dbReference type="GO" id="GO:0022857">
    <property type="term" value="F:transmembrane transporter activity"/>
    <property type="evidence" value="ECO:0007669"/>
    <property type="project" value="InterPro"/>
</dbReference>
<feature type="transmembrane region" description="Helical" evidence="6">
    <location>
        <begin position="516"/>
        <end position="538"/>
    </location>
</feature>
<evidence type="ECO:0000256" key="5">
    <source>
        <dbReference type="SAM" id="MobiDB-lite"/>
    </source>
</evidence>
<evidence type="ECO:0000256" key="4">
    <source>
        <dbReference type="ARBA" id="ARBA00023136"/>
    </source>
</evidence>
<comment type="subcellular location">
    <subcellularLocation>
        <location evidence="1">Membrane</location>
        <topology evidence="1">Multi-pass membrane protein</topology>
    </subcellularLocation>
</comment>
<feature type="transmembrane region" description="Helical" evidence="6">
    <location>
        <begin position="292"/>
        <end position="311"/>
    </location>
</feature>
<organism evidence="7 8">
    <name type="scientific">Bosea lathyri</name>
    <dbReference type="NCBI Taxonomy" id="1036778"/>
    <lineage>
        <taxon>Bacteria</taxon>
        <taxon>Pseudomonadati</taxon>
        <taxon>Pseudomonadota</taxon>
        <taxon>Alphaproteobacteria</taxon>
        <taxon>Hyphomicrobiales</taxon>
        <taxon>Boseaceae</taxon>
        <taxon>Bosea</taxon>
    </lineage>
</organism>
<feature type="transmembrane region" description="Helical" evidence="6">
    <location>
        <begin position="235"/>
        <end position="254"/>
    </location>
</feature>
<dbReference type="Pfam" id="PF07690">
    <property type="entry name" value="MFS_1"/>
    <property type="match status" value="1"/>
</dbReference>
<protein>
    <submittedName>
        <fullName evidence="7">Major Facilitator Superfamily protein</fullName>
    </submittedName>
</protein>
<dbReference type="Proteomes" id="UP000236743">
    <property type="component" value="Unassembled WGS sequence"/>
</dbReference>
<feature type="transmembrane region" description="Helical" evidence="6">
    <location>
        <begin position="335"/>
        <end position="354"/>
    </location>
</feature>
<dbReference type="PANTHER" id="PTHR23501:SF51">
    <property type="entry name" value="MULTIDRUG RESISTANCE PROTEIN B"/>
    <property type="match status" value="1"/>
</dbReference>
<feature type="transmembrane region" description="Helical" evidence="6">
    <location>
        <begin position="164"/>
        <end position="184"/>
    </location>
</feature>
<evidence type="ECO:0000256" key="2">
    <source>
        <dbReference type="ARBA" id="ARBA00022692"/>
    </source>
</evidence>
<dbReference type="GO" id="GO:0005886">
    <property type="term" value="C:plasma membrane"/>
    <property type="evidence" value="ECO:0007669"/>
    <property type="project" value="TreeGrafter"/>
</dbReference>
<proteinExistence type="predicted"/>
<accession>A0A1H6DA22</accession>
<dbReference type="RefSeq" id="WP_103875548.1">
    <property type="nucleotide sequence ID" value="NZ_FNUY01000018.1"/>
</dbReference>
<feature type="region of interest" description="Disordered" evidence="5">
    <location>
        <begin position="1"/>
        <end position="26"/>
    </location>
</feature>
<dbReference type="Gene3D" id="1.20.1250.20">
    <property type="entry name" value="MFS general substrate transporter like domains"/>
    <property type="match status" value="1"/>
</dbReference>
<feature type="transmembrane region" description="Helical" evidence="6">
    <location>
        <begin position="196"/>
        <end position="214"/>
    </location>
</feature>
<keyword evidence="2 6" id="KW-0812">Transmembrane</keyword>
<feature type="transmembrane region" description="Helical" evidence="6">
    <location>
        <begin position="390"/>
        <end position="414"/>
    </location>
</feature>
<feature type="transmembrane region" description="Helical" evidence="6">
    <location>
        <begin position="106"/>
        <end position="124"/>
    </location>
</feature>
<dbReference type="AlphaFoldDB" id="A0A1H6DA22"/>
<keyword evidence="4 6" id="KW-0472">Membrane</keyword>
<evidence type="ECO:0000256" key="3">
    <source>
        <dbReference type="ARBA" id="ARBA00022989"/>
    </source>
</evidence>
<gene>
    <name evidence="7" type="ORF">SAMN04488115_11861</name>
</gene>
<evidence type="ECO:0000256" key="6">
    <source>
        <dbReference type="SAM" id="Phobius"/>
    </source>
</evidence>
<feature type="transmembrane region" description="Helical" evidence="6">
    <location>
        <begin position="260"/>
        <end position="280"/>
    </location>
</feature>
<dbReference type="SUPFAM" id="SSF103473">
    <property type="entry name" value="MFS general substrate transporter"/>
    <property type="match status" value="1"/>
</dbReference>
<evidence type="ECO:0000313" key="7">
    <source>
        <dbReference type="EMBL" id="SEG81545.1"/>
    </source>
</evidence>
<feature type="transmembrane region" description="Helical" evidence="6">
    <location>
        <begin position="130"/>
        <end position="152"/>
    </location>
</feature>
<keyword evidence="8" id="KW-1185">Reference proteome</keyword>
<dbReference type="InterPro" id="IPR011701">
    <property type="entry name" value="MFS"/>
</dbReference>
<feature type="transmembrane region" description="Helical" evidence="6">
    <location>
        <begin position="426"/>
        <end position="451"/>
    </location>
</feature>